<evidence type="ECO:0000313" key="1">
    <source>
        <dbReference type="EMBL" id="CAI9549447.1"/>
    </source>
</evidence>
<accession>A0ABN9BP35</accession>
<gene>
    <name evidence="1" type="ORF">SPARVUS_LOCUS3347443</name>
</gene>
<protein>
    <submittedName>
        <fullName evidence="1">Uncharacterized protein</fullName>
    </submittedName>
</protein>
<organism evidence="1 2">
    <name type="scientific">Staurois parvus</name>
    <dbReference type="NCBI Taxonomy" id="386267"/>
    <lineage>
        <taxon>Eukaryota</taxon>
        <taxon>Metazoa</taxon>
        <taxon>Chordata</taxon>
        <taxon>Craniata</taxon>
        <taxon>Vertebrata</taxon>
        <taxon>Euteleostomi</taxon>
        <taxon>Amphibia</taxon>
        <taxon>Batrachia</taxon>
        <taxon>Anura</taxon>
        <taxon>Neobatrachia</taxon>
        <taxon>Ranoidea</taxon>
        <taxon>Ranidae</taxon>
        <taxon>Staurois</taxon>
    </lineage>
</organism>
<comment type="caution">
    <text evidence="1">The sequence shown here is derived from an EMBL/GenBank/DDBJ whole genome shotgun (WGS) entry which is preliminary data.</text>
</comment>
<evidence type="ECO:0000313" key="2">
    <source>
        <dbReference type="Proteomes" id="UP001162483"/>
    </source>
</evidence>
<reference evidence="1" key="1">
    <citation type="submission" date="2023-05" db="EMBL/GenBank/DDBJ databases">
        <authorList>
            <person name="Stuckert A."/>
        </authorList>
    </citation>
    <scope>NUCLEOTIDE SEQUENCE</scope>
</reference>
<sequence length="68" mass="7862">AQNHLQPWLSITGSWALITRQHSVLAEYYQRGREQYVNNTVLSPVSSCTLLCMALHSRISRKHTQHIM</sequence>
<name>A0ABN9BP35_9NEOB</name>
<dbReference type="EMBL" id="CATNWA010005160">
    <property type="protein sequence ID" value="CAI9549447.1"/>
    <property type="molecule type" value="Genomic_DNA"/>
</dbReference>
<proteinExistence type="predicted"/>
<dbReference type="Proteomes" id="UP001162483">
    <property type="component" value="Unassembled WGS sequence"/>
</dbReference>
<keyword evidence="2" id="KW-1185">Reference proteome</keyword>
<feature type="non-terminal residue" evidence="1">
    <location>
        <position position="1"/>
    </location>
</feature>